<dbReference type="PANTHER" id="PTHR34610:SF3">
    <property type="entry name" value="SSL7007 PROTEIN"/>
    <property type="match status" value="1"/>
</dbReference>
<protein>
    <recommendedName>
        <fullName evidence="1">PIN domain-containing protein</fullName>
    </recommendedName>
</protein>
<sequence length="169" mass="19518">MLLSNEKPKPPMIPKRVVLDTNVCLDLFVFRDPRWTMLLDALQSGRLEAVTREDCRTEWHLVLRYPHLKLDDDKRTTTMAEFDALIRCHPMPQQTEETVRLPLCKDKDDQKFLELARDIRADVLITKDKALLKLARKTRRDGLFAIMTPEAWTQEAAMPSAATLQTTTG</sequence>
<dbReference type="InterPro" id="IPR029060">
    <property type="entry name" value="PIN-like_dom_sf"/>
</dbReference>
<dbReference type="AlphaFoldDB" id="A0A8J3F508"/>
<name>A0A8J3F508_9BURK</name>
<dbReference type="SUPFAM" id="SSF88723">
    <property type="entry name" value="PIN domain-like"/>
    <property type="match status" value="1"/>
</dbReference>
<organism evidence="2 3">
    <name type="scientific">Oxalicibacterium solurbis</name>
    <dbReference type="NCBI Taxonomy" id="69280"/>
    <lineage>
        <taxon>Bacteria</taxon>
        <taxon>Pseudomonadati</taxon>
        <taxon>Pseudomonadota</taxon>
        <taxon>Betaproteobacteria</taxon>
        <taxon>Burkholderiales</taxon>
        <taxon>Oxalobacteraceae</taxon>
        <taxon>Oxalicibacterium</taxon>
    </lineage>
</organism>
<dbReference type="EMBL" id="BMDP01000001">
    <property type="protein sequence ID" value="GGI53083.1"/>
    <property type="molecule type" value="Genomic_DNA"/>
</dbReference>
<evidence type="ECO:0000313" key="2">
    <source>
        <dbReference type="EMBL" id="GGI53083.1"/>
    </source>
</evidence>
<reference evidence="2" key="1">
    <citation type="journal article" date="2014" name="Int. J. Syst. Evol. Microbiol.">
        <title>Complete genome sequence of Corynebacterium casei LMG S-19264T (=DSM 44701T), isolated from a smear-ripened cheese.</title>
        <authorList>
            <consortium name="US DOE Joint Genome Institute (JGI-PGF)"/>
            <person name="Walter F."/>
            <person name="Albersmeier A."/>
            <person name="Kalinowski J."/>
            <person name="Ruckert C."/>
        </authorList>
    </citation>
    <scope>NUCLEOTIDE SEQUENCE</scope>
    <source>
        <strain evidence="2">CCM 7664</strain>
    </source>
</reference>
<gene>
    <name evidence="2" type="ORF">GCM10011430_02570</name>
</gene>
<feature type="domain" description="PIN" evidence="1">
    <location>
        <begin position="16"/>
        <end position="130"/>
    </location>
</feature>
<evidence type="ECO:0000313" key="3">
    <source>
        <dbReference type="Proteomes" id="UP000627205"/>
    </source>
</evidence>
<dbReference type="PANTHER" id="PTHR34610">
    <property type="entry name" value="SSL7007 PROTEIN"/>
    <property type="match status" value="1"/>
</dbReference>
<dbReference type="Pfam" id="PF13470">
    <property type="entry name" value="PIN_3"/>
    <property type="match status" value="1"/>
</dbReference>
<dbReference type="Proteomes" id="UP000627205">
    <property type="component" value="Unassembled WGS sequence"/>
</dbReference>
<comment type="caution">
    <text evidence="2">The sequence shown here is derived from an EMBL/GenBank/DDBJ whole genome shotgun (WGS) entry which is preliminary data.</text>
</comment>
<dbReference type="InterPro" id="IPR002850">
    <property type="entry name" value="PIN_toxin-like"/>
</dbReference>
<dbReference type="InterPro" id="IPR002716">
    <property type="entry name" value="PIN_dom"/>
</dbReference>
<proteinExistence type="predicted"/>
<evidence type="ECO:0000259" key="1">
    <source>
        <dbReference type="Pfam" id="PF13470"/>
    </source>
</evidence>
<dbReference type="NCBIfam" id="TIGR00305">
    <property type="entry name" value="putative toxin-antitoxin system toxin component, PIN family"/>
    <property type="match status" value="1"/>
</dbReference>
<accession>A0A8J3F508</accession>
<reference evidence="2" key="2">
    <citation type="submission" date="2020-09" db="EMBL/GenBank/DDBJ databases">
        <authorList>
            <person name="Sun Q."/>
            <person name="Sedlacek I."/>
        </authorList>
    </citation>
    <scope>NUCLEOTIDE SEQUENCE</scope>
    <source>
        <strain evidence="2">CCM 7664</strain>
    </source>
</reference>
<keyword evidence="3" id="KW-1185">Reference proteome</keyword>